<gene>
    <name evidence="3" type="ORF">OKIOD_LOCUS13677</name>
</gene>
<protein>
    <submittedName>
        <fullName evidence="3">Oidioi.mRNA.OKI2018_I69.chr2.g4912.t1.cds</fullName>
    </submittedName>
</protein>
<keyword evidence="4" id="KW-1185">Reference proteome</keyword>
<dbReference type="PANTHER" id="PTHR16528:SF2">
    <property type="entry name" value="GOLGI-ASSOCIATED PDZ AND COILED-COIL MOTIF-CONTAINING PROTEIN"/>
    <property type="match status" value="1"/>
</dbReference>
<dbReference type="PANTHER" id="PTHR16528">
    <property type="entry name" value="GOLGI-ASSOCIATED PDZ AND COILED-COIL MOTIF-CONTAINING"/>
    <property type="match status" value="1"/>
</dbReference>
<feature type="compositionally biased region" description="Basic and acidic residues" evidence="1">
    <location>
        <begin position="307"/>
        <end position="329"/>
    </location>
</feature>
<sequence length="329" mass="35843">MSIAAGSMFKWLDLLEKEFDRSFVQLDLLLGEVEEENKQVTNEGRDKLGIISSCFSQLCHKAQTLAQMNCKLEAEVVNLQTDYFSSSAKTKTENEENEKLVLQLHEAQSLSGPVIILEKSNTNMTTPSLNMPGAVGVVRRVVINKHPEDGLGLAIVGGKQLGTPILISEIYAGKPAAQSRNVYVGDAILSVNGIDLRNLKHNDAVKILTDQEGQVELELLFISPEESASSLTRLESHDVSTSMGPAAMAKISEAEADELPEVPLDDPIEEAKSALENGENENTESLALTNDPEVASLKSETAPLDSIRSEINEIESHSEKDTTPIKEDF</sequence>
<organism evidence="3 4">
    <name type="scientific">Oikopleura dioica</name>
    <name type="common">Tunicate</name>
    <dbReference type="NCBI Taxonomy" id="34765"/>
    <lineage>
        <taxon>Eukaryota</taxon>
        <taxon>Metazoa</taxon>
        <taxon>Chordata</taxon>
        <taxon>Tunicata</taxon>
        <taxon>Appendicularia</taxon>
        <taxon>Copelata</taxon>
        <taxon>Oikopleuridae</taxon>
        <taxon>Oikopleura</taxon>
    </lineage>
</organism>
<dbReference type="PROSITE" id="PS50106">
    <property type="entry name" value="PDZ"/>
    <property type="match status" value="1"/>
</dbReference>
<proteinExistence type="predicted"/>
<evidence type="ECO:0000259" key="2">
    <source>
        <dbReference type="PROSITE" id="PS50106"/>
    </source>
</evidence>
<evidence type="ECO:0000313" key="3">
    <source>
        <dbReference type="EMBL" id="CAG5110516.1"/>
    </source>
</evidence>
<accession>A0ABN7T5E6</accession>
<dbReference type="SMART" id="SM00228">
    <property type="entry name" value="PDZ"/>
    <property type="match status" value="1"/>
</dbReference>
<dbReference type="Proteomes" id="UP001158576">
    <property type="component" value="Chromosome 2"/>
</dbReference>
<dbReference type="InterPro" id="IPR036034">
    <property type="entry name" value="PDZ_sf"/>
</dbReference>
<evidence type="ECO:0000313" key="4">
    <source>
        <dbReference type="Proteomes" id="UP001158576"/>
    </source>
</evidence>
<name>A0ABN7T5E6_OIKDI</name>
<feature type="domain" description="PDZ" evidence="2">
    <location>
        <begin position="140"/>
        <end position="223"/>
    </location>
</feature>
<feature type="region of interest" description="Disordered" evidence="1">
    <location>
        <begin position="267"/>
        <end position="329"/>
    </location>
</feature>
<dbReference type="InterPro" id="IPR038879">
    <property type="entry name" value="GOPC"/>
</dbReference>
<reference evidence="3 4" key="1">
    <citation type="submission" date="2021-04" db="EMBL/GenBank/DDBJ databases">
        <authorList>
            <person name="Bliznina A."/>
        </authorList>
    </citation>
    <scope>NUCLEOTIDE SEQUENCE [LARGE SCALE GENOMIC DNA]</scope>
</reference>
<dbReference type="Pfam" id="PF00595">
    <property type="entry name" value="PDZ"/>
    <property type="match status" value="1"/>
</dbReference>
<dbReference type="SUPFAM" id="SSF50156">
    <property type="entry name" value="PDZ domain-like"/>
    <property type="match status" value="1"/>
</dbReference>
<dbReference type="InterPro" id="IPR001478">
    <property type="entry name" value="PDZ"/>
</dbReference>
<dbReference type="Gene3D" id="2.30.42.10">
    <property type="match status" value="1"/>
</dbReference>
<dbReference type="EMBL" id="OU015567">
    <property type="protein sequence ID" value="CAG5110516.1"/>
    <property type="molecule type" value="Genomic_DNA"/>
</dbReference>
<evidence type="ECO:0000256" key="1">
    <source>
        <dbReference type="SAM" id="MobiDB-lite"/>
    </source>
</evidence>